<keyword evidence="2" id="KW-1133">Transmembrane helix</keyword>
<protein>
    <recommendedName>
        <fullName evidence="5">Alkaline shock response membrane anchor protein AmaP</fullName>
    </recommendedName>
</protein>
<organism evidence="3 4">
    <name type="scientific">Lentisphaera araneosa HTCC2155</name>
    <dbReference type="NCBI Taxonomy" id="313628"/>
    <lineage>
        <taxon>Bacteria</taxon>
        <taxon>Pseudomonadati</taxon>
        <taxon>Lentisphaerota</taxon>
        <taxon>Lentisphaeria</taxon>
        <taxon>Lentisphaerales</taxon>
        <taxon>Lentisphaeraceae</taxon>
        <taxon>Lentisphaera</taxon>
    </lineage>
</organism>
<evidence type="ECO:0000256" key="1">
    <source>
        <dbReference type="SAM" id="Coils"/>
    </source>
</evidence>
<comment type="caution">
    <text evidence="3">The sequence shown here is derived from an EMBL/GenBank/DDBJ whole genome shotgun (WGS) entry which is preliminary data.</text>
</comment>
<dbReference type="RefSeq" id="WP_007277106.1">
    <property type="nucleotide sequence ID" value="NZ_ABCK01000002.1"/>
</dbReference>
<feature type="coiled-coil region" evidence="1">
    <location>
        <begin position="139"/>
        <end position="166"/>
    </location>
</feature>
<name>A6DGR9_9BACT</name>
<proteinExistence type="predicted"/>
<keyword evidence="2" id="KW-0472">Membrane</keyword>
<dbReference type="AlphaFoldDB" id="A6DGR9"/>
<keyword evidence="1" id="KW-0175">Coiled coil</keyword>
<dbReference type="Proteomes" id="UP000004947">
    <property type="component" value="Unassembled WGS sequence"/>
</dbReference>
<evidence type="ECO:0000313" key="3">
    <source>
        <dbReference type="EMBL" id="EDM29386.1"/>
    </source>
</evidence>
<accession>A6DGR9</accession>
<gene>
    <name evidence="3" type="ORF">LNTAR_23389</name>
</gene>
<dbReference type="EMBL" id="ABCK01000002">
    <property type="protein sequence ID" value="EDM29386.1"/>
    <property type="molecule type" value="Genomic_DNA"/>
</dbReference>
<feature type="transmembrane region" description="Helical" evidence="2">
    <location>
        <begin position="20"/>
        <end position="38"/>
    </location>
</feature>
<reference evidence="3 4" key="1">
    <citation type="journal article" date="2010" name="J. Bacteriol.">
        <title>Genome sequence of Lentisphaera araneosa HTCC2155T, the type species of the order Lentisphaerales in the phylum Lentisphaerae.</title>
        <authorList>
            <person name="Thrash J.C."/>
            <person name="Cho J.C."/>
            <person name="Vergin K.L."/>
            <person name="Morris R.M."/>
            <person name="Giovannoni S.J."/>
        </authorList>
    </citation>
    <scope>NUCLEOTIDE SEQUENCE [LARGE SCALE GENOMIC DNA]</scope>
    <source>
        <strain evidence="3 4">HTCC2155</strain>
    </source>
</reference>
<evidence type="ECO:0008006" key="5">
    <source>
        <dbReference type="Google" id="ProtNLM"/>
    </source>
</evidence>
<keyword evidence="2" id="KW-0812">Transmembrane</keyword>
<evidence type="ECO:0000313" key="4">
    <source>
        <dbReference type="Proteomes" id="UP000004947"/>
    </source>
</evidence>
<keyword evidence="4" id="KW-1185">Reference proteome</keyword>
<dbReference type="STRING" id="313628.LNTAR_23389"/>
<evidence type="ECO:0000256" key="2">
    <source>
        <dbReference type="SAM" id="Phobius"/>
    </source>
</evidence>
<sequence length="168" mass="19110">MQDILKQLSDIVNSSDATLKFYLGVLVGIIFVIFVRFLSFLKKSRKPKGVYIKGDRGDILIHQTAISDFINKVLSGRVQAQVQKVFIYSKKANHYLTVYISVPPGANVTETVKAIHDIVFQQVSERLGIDNLEKVDIIVKDFKTKEKTLEKQNQKLLEKIDETAEELN</sequence>